<keyword evidence="2" id="KW-1185">Reference proteome</keyword>
<dbReference type="KEGG" id="slc:SL103_30435"/>
<dbReference type="AlphaFoldDB" id="A0A1D7VTG8"/>
<protein>
    <submittedName>
        <fullName evidence="1">Uncharacterized protein</fullName>
    </submittedName>
</protein>
<name>A0A1D7VTG8_9ACTN</name>
<sequence>MIKLTWALVAEHVDEWTGDDAAQGAAVLEARVGASVEASSMKPEAVQHWRTDFLTPVVTSLRTEGAAALARGETWSRAAGPFMACASPLS</sequence>
<dbReference type="Proteomes" id="UP000094094">
    <property type="component" value="Chromosome"/>
</dbReference>
<gene>
    <name evidence="1" type="ORF">SL103_30435</name>
</gene>
<accession>A0A1D7VTG8</accession>
<evidence type="ECO:0000313" key="1">
    <source>
        <dbReference type="EMBL" id="AOP49994.1"/>
    </source>
</evidence>
<dbReference type="OrthoDB" id="4223264at2"/>
<organism evidence="1 2">
    <name type="scientific">Streptomyces lydicus</name>
    <dbReference type="NCBI Taxonomy" id="47763"/>
    <lineage>
        <taxon>Bacteria</taxon>
        <taxon>Bacillati</taxon>
        <taxon>Actinomycetota</taxon>
        <taxon>Actinomycetes</taxon>
        <taxon>Kitasatosporales</taxon>
        <taxon>Streptomycetaceae</taxon>
        <taxon>Streptomyces</taxon>
    </lineage>
</organism>
<reference evidence="1 2" key="1">
    <citation type="submission" date="2016-09" db="EMBL/GenBank/DDBJ databases">
        <title>Complete genome sequencing of Streptomyces lydicus 103 and metabolic pathways analysis of antibiotic biosynthesis.</title>
        <authorList>
            <person name="Jia N."/>
            <person name="Ding M.-Z."/>
            <person name="Gao F."/>
            <person name="Yuan Y.-J."/>
        </authorList>
    </citation>
    <scope>NUCLEOTIDE SEQUENCE [LARGE SCALE GENOMIC DNA]</scope>
    <source>
        <strain evidence="1 2">103</strain>
    </source>
</reference>
<dbReference type="EMBL" id="CP017157">
    <property type="protein sequence ID" value="AOP49994.1"/>
    <property type="molecule type" value="Genomic_DNA"/>
</dbReference>
<proteinExistence type="predicted"/>
<evidence type="ECO:0000313" key="2">
    <source>
        <dbReference type="Proteomes" id="UP000094094"/>
    </source>
</evidence>
<dbReference type="RefSeq" id="WP_069572174.1">
    <property type="nucleotide sequence ID" value="NZ_CP017157.1"/>
</dbReference>